<keyword evidence="2" id="KW-1185">Reference proteome</keyword>
<name>A0A9J6CS65_POLVA</name>
<dbReference type="AlphaFoldDB" id="A0A9J6CS65"/>
<dbReference type="EMBL" id="JADBJN010000001">
    <property type="protein sequence ID" value="KAG5684893.1"/>
    <property type="molecule type" value="Genomic_DNA"/>
</dbReference>
<evidence type="ECO:0000313" key="2">
    <source>
        <dbReference type="Proteomes" id="UP001107558"/>
    </source>
</evidence>
<sequence>MAAIPINKPTECENIETQQLMKILKMISQQIKEFNIIYTQFLEEQRKEARELWILVTRYNILNSGPPCIQGSILIKEEILEELIVKIQEKTSCIHHSLQTMNEKLERLSKHKELLYTHSDNIEWNPAINFTIKGSINHRSFSQCLEEIADVLFQYDVSVTCMNHYFEALNLRDCNTYQNLINSFNLSKELTDFVNEFQTNCNMVFN</sequence>
<comment type="caution">
    <text evidence="1">The sequence shown here is derived from an EMBL/GenBank/DDBJ whole genome shotgun (WGS) entry which is preliminary data.</text>
</comment>
<gene>
    <name evidence="1" type="ORF">PVAND_014103</name>
</gene>
<reference evidence="1" key="1">
    <citation type="submission" date="2021-03" db="EMBL/GenBank/DDBJ databases">
        <title>Chromosome level genome of the anhydrobiotic midge Polypedilum vanderplanki.</title>
        <authorList>
            <person name="Yoshida Y."/>
            <person name="Kikawada T."/>
            <person name="Gusev O."/>
        </authorList>
    </citation>
    <scope>NUCLEOTIDE SEQUENCE</scope>
    <source>
        <strain evidence="1">NIAS01</strain>
        <tissue evidence="1">Whole body or cell culture</tissue>
    </source>
</reference>
<dbReference type="OrthoDB" id="10479370at2759"/>
<organism evidence="1 2">
    <name type="scientific">Polypedilum vanderplanki</name>
    <name type="common">Sleeping chironomid midge</name>
    <dbReference type="NCBI Taxonomy" id="319348"/>
    <lineage>
        <taxon>Eukaryota</taxon>
        <taxon>Metazoa</taxon>
        <taxon>Ecdysozoa</taxon>
        <taxon>Arthropoda</taxon>
        <taxon>Hexapoda</taxon>
        <taxon>Insecta</taxon>
        <taxon>Pterygota</taxon>
        <taxon>Neoptera</taxon>
        <taxon>Endopterygota</taxon>
        <taxon>Diptera</taxon>
        <taxon>Nematocera</taxon>
        <taxon>Chironomoidea</taxon>
        <taxon>Chironomidae</taxon>
        <taxon>Chironominae</taxon>
        <taxon>Polypedilum</taxon>
        <taxon>Polypedilum</taxon>
    </lineage>
</organism>
<proteinExistence type="predicted"/>
<protein>
    <submittedName>
        <fullName evidence="1">Uncharacterized protein</fullName>
    </submittedName>
</protein>
<evidence type="ECO:0000313" key="1">
    <source>
        <dbReference type="EMBL" id="KAG5684893.1"/>
    </source>
</evidence>
<dbReference type="Proteomes" id="UP001107558">
    <property type="component" value="Chromosome 1"/>
</dbReference>
<accession>A0A9J6CS65</accession>